<evidence type="ECO:0000313" key="1">
    <source>
        <dbReference type="EMBL" id="STS80424.1"/>
    </source>
</evidence>
<dbReference type="AlphaFoldDB" id="A0A377TP70"/>
<dbReference type="Proteomes" id="UP000254938">
    <property type="component" value="Unassembled WGS sequence"/>
</dbReference>
<dbReference type="EMBL" id="UGKQ01000007">
    <property type="protein sequence ID" value="STS80424.1"/>
    <property type="molecule type" value="Genomic_DNA"/>
</dbReference>
<organism evidence="1 2">
    <name type="scientific">Klebsiella pneumoniae</name>
    <dbReference type="NCBI Taxonomy" id="573"/>
    <lineage>
        <taxon>Bacteria</taxon>
        <taxon>Pseudomonadati</taxon>
        <taxon>Pseudomonadota</taxon>
        <taxon>Gammaproteobacteria</taxon>
        <taxon>Enterobacterales</taxon>
        <taxon>Enterobacteriaceae</taxon>
        <taxon>Klebsiella/Raoultella group</taxon>
        <taxon>Klebsiella</taxon>
        <taxon>Klebsiella pneumoniae complex</taxon>
    </lineage>
</organism>
<proteinExistence type="predicted"/>
<reference evidence="1 2" key="1">
    <citation type="submission" date="2018-06" db="EMBL/GenBank/DDBJ databases">
        <authorList>
            <consortium name="Pathogen Informatics"/>
            <person name="Doyle S."/>
        </authorList>
    </citation>
    <scope>NUCLEOTIDE SEQUENCE [LARGE SCALE GENOMIC DNA]</scope>
    <source>
        <strain evidence="1 2">NCTC9140</strain>
    </source>
</reference>
<gene>
    <name evidence="1" type="ORF">NCTC9140_02136</name>
</gene>
<sequence length="100" mass="11159">MGRGINLSHIGHTLQTDGDDGLPNRGLGAVGWRRNNGSWLSACLCRYVRRGSLRAWGCGFRRRQAGNKFVQFSIADRRVSRQGQHGAYLKRLTLAGEYPT</sequence>
<evidence type="ECO:0000313" key="2">
    <source>
        <dbReference type="Proteomes" id="UP000254938"/>
    </source>
</evidence>
<name>A0A377TP70_KLEPN</name>
<protein>
    <submittedName>
        <fullName evidence="1">Uncharacterized protein</fullName>
    </submittedName>
</protein>
<accession>A0A377TP70</accession>